<gene>
    <name evidence="7" type="ORF">GCM10022204_16060</name>
</gene>
<comment type="subcellular location">
    <subcellularLocation>
        <location evidence="1">Cell membrane</location>
        <topology evidence="1">Multi-pass membrane protein</topology>
    </subcellularLocation>
</comment>
<evidence type="ECO:0000313" key="8">
    <source>
        <dbReference type="Proteomes" id="UP001500051"/>
    </source>
</evidence>
<feature type="transmembrane region" description="Helical" evidence="5">
    <location>
        <begin position="394"/>
        <end position="414"/>
    </location>
</feature>
<reference evidence="8" key="1">
    <citation type="journal article" date="2019" name="Int. J. Syst. Evol. Microbiol.">
        <title>The Global Catalogue of Microorganisms (GCM) 10K type strain sequencing project: providing services to taxonomists for standard genome sequencing and annotation.</title>
        <authorList>
            <consortium name="The Broad Institute Genomics Platform"/>
            <consortium name="The Broad Institute Genome Sequencing Center for Infectious Disease"/>
            <person name="Wu L."/>
            <person name="Ma J."/>
        </authorList>
    </citation>
    <scope>NUCLEOTIDE SEQUENCE [LARGE SCALE GENOMIC DNA]</scope>
    <source>
        <strain evidence="8">JCM 16548</strain>
    </source>
</reference>
<evidence type="ECO:0000256" key="2">
    <source>
        <dbReference type="ARBA" id="ARBA00022692"/>
    </source>
</evidence>
<dbReference type="EMBL" id="BAAAYX010000004">
    <property type="protein sequence ID" value="GAA3700153.1"/>
    <property type="molecule type" value="Genomic_DNA"/>
</dbReference>
<feature type="domain" description="Major facilitator superfamily (MFS) profile" evidence="6">
    <location>
        <begin position="234"/>
        <end position="434"/>
    </location>
</feature>
<dbReference type="Proteomes" id="UP001500051">
    <property type="component" value="Unassembled WGS sequence"/>
</dbReference>
<dbReference type="PANTHER" id="PTHR23542">
    <property type="match status" value="1"/>
</dbReference>
<feature type="transmembrane region" description="Helical" evidence="5">
    <location>
        <begin position="32"/>
        <end position="53"/>
    </location>
</feature>
<evidence type="ECO:0000256" key="5">
    <source>
        <dbReference type="SAM" id="Phobius"/>
    </source>
</evidence>
<name>A0ABP7D3A1_9ACTN</name>
<dbReference type="PANTHER" id="PTHR23542:SF1">
    <property type="entry name" value="MAJOR FACILITATOR SUPERFAMILY (MFS) PROFILE DOMAIN-CONTAINING PROTEIN"/>
    <property type="match status" value="1"/>
</dbReference>
<dbReference type="InterPro" id="IPR011701">
    <property type="entry name" value="MFS"/>
</dbReference>
<dbReference type="PROSITE" id="PS50850">
    <property type="entry name" value="MFS"/>
    <property type="match status" value="1"/>
</dbReference>
<feature type="transmembrane region" description="Helical" evidence="5">
    <location>
        <begin position="272"/>
        <end position="290"/>
    </location>
</feature>
<proteinExistence type="predicted"/>
<evidence type="ECO:0000313" key="7">
    <source>
        <dbReference type="EMBL" id="GAA3700153.1"/>
    </source>
</evidence>
<dbReference type="InterPro" id="IPR036259">
    <property type="entry name" value="MFS_trans_sf"/>
</dbReference>
<keyword evidence="8" id="KW-1185">Reference proteome</keyword>
<evidence type="ECO:0000256" key="1">
    <source>
        <dbReference type="ARBA" id="ARBA00004651"/>
    </source>
</evidence>
<comment type="caution">
    <text evidence="7">The sequence shown here is derived from an EMBL/GenBank/DDBJ whole genome shotgun (WGS) entry which is preliminary data.</text>
</comment>
<feature type="transmembrane region" description="Helical" evidence="5">
    <location>
        <begin position="367"/>
        <end position="388"/>
    </location>
</feature>
<dbReference type="Gene3D" id="1.20.1250.20">
    <property type="entry name" value="MFS general substrate transporter like domains"/>
    <property type="match status" value="1"/>
</dbReference>
<feature type="transmembrane region" description="Helical" evidence="5">
    <location>
        <begin position="329"/>
        <end position="347"/>
    </location>
</feature>
<feature type="transmembrane region" description="Helical" evidence="5">
    <location>
        <begin position="59"/>
        <end position="81"/>
    </location>
</feature>
<keyword evidence="3 5" id="KW-1133">Transmembrane helix</keyword>
<organism evidence="7 8">
    <name type="scientific">Microlunatus aurantiacus</name>
    <dbReference type="NCBI Taxonomy" id="446786"/>
    <lineage>
        <taxon>Bacteria</taxon>
        <taxon>Bacillati</taxon>
        <taxon>Actinomycetota</taxon>
        <taxon>Actinomycetes</taxon>
        <taxon>Propionibacteriales</taxon>
        <taxon>Propionibacteriaceae</taxon>
        <taxon>Microlunatus</taxon>
    </lineage>
</organism>
<feature type="transmembrane region" description="Helical" evidence="5">
    <location>
        <begin position="155"/>
        <end position="179"/>
    </location>
</feature>
<dbReference type="SUPFAM" id="SSF103473">
    <property type="entry name" value="MFS general substrate transporter"/>
    <property type="match status" value="1"/>
</dbReference>
<dbReference type="RefSeq" id="WP_344811804.1">
    <property type="nucleotide sequence ID" value="NZ_BAAAYX010000004.1"/>
</dbReference>
<protein>
    <submittedName>
        <fullName evidence="7">MFS transporter</fullName>
    </submittedName>
</protein>
<evidence type="ECO:0000259" key="6">
    <source>
        <dbReference type="PROSITE" id="PS50850"/>
    </source>
</evidence>
<keyword evidence="2 5" id="KW-0812">Transmembrane</keyword>
<keyword evidence="4 5" id="KW-0472">Membrane</keyword>
<dbReference type="InterPro" id="IPR020846">
    <property type="entry name" value="MFS_dom"/>
</dbReference>
<evidence type="ECO:0000256" key="3">
    <source>
        <dbReference type="ARBA" id="ARBA00022989"/>
    </source>
</evidence>
<feature type="transmembrane region" description="Helical" evidence="5">
    <location>
        <begin position="302"/>
        <end position="323"/>
    </location>
</feature>
<evidence type="ECO:0000256" key="4">
    <source>
        <dbReference type="ARBA" id="ARBA00023136"/>
    </source>
</evidence>
<feature type="transmembrane region" description="Helical" evidence="5">
    <location>
        <begin position="185"/>
        <end position="203"/>
    </location>
</feature>
<sequence length="434" mass="43981">MQRTEGTAGPDLGDGLGSYLRLLRHGPAGRPFLAAFIARLPISMAPLGILLLIEHSRGAYAIAGLVTGAYALGSAAGTPLWGRLMDRFGQVPILLPTSLGSAGLLAALALSTVAGAPTWVLLVCSTAAGLTYPPISPAIRSAYRIILPDPAARRVAFALDATSVELLFVGGPLLLSVLLALTPPVAPLLATAGFMAGGGLAYCRTDAARRWRPGAPELGRPHPEHGGRRSAVTAPGVAAVLAVMLALSIGFGQLDTSMAATAGERLGSTDKVGLLFAAIAGGSTVGGLAFGARHWRLDERRAVAVLLALFAAFLIAMAALVSFPASPLWLLFPLLFLTGCTIAPTLIMQQSLLDHLAPAHRLNEAQALLSAATTTGGAAGTAIAGFLIDGWGLTASFGGAAAGAALAAGIALASQTHWRAAAERLAATPANTDG</sequence>
<dbReference type="Pfam" id="PF07690">
    <property type="entry name" value="MFS_1"/>
    <property type="match status" value="1"/>
</dbReference>
<accession>A0ABP7D3A1</accession>
<feature type="transmembrane region" description="Helical" evidence="5">
    <location>
        <begin position="230"/>
        <end position="252"/>
    </location>
</feature>